<name>A0A022RG14_ERYGU</name>
<evidence type="ECO:0000313" key="6">
    <source>
        <dbReference type="EMBL" id="EYU39141.1"/>
    </source>
</evidence>
<dbReference type="InterPro" id="IPR014718">
    <property type="entry name" value="GH-type_carb-bd"/>
</dbReference>
<dbReference type="PANTHER" id="PTHR11122:SF13">
    <property type="entry name" value="GLUCOSE-6-PHOSPHATE 1-EPIMERASE"/>
    <property type="match status" value="1"/>
</dbReference>
<dbReference type="InterPro" id="IPR011013">
    <property type="entry name" value="Gal_mutarotase_sf_dom"/>
</dbReference>
<dbReference type="GO" id="GO:0005737">
    <property type="term" value="C:cytoplasm"/>
    <property type="evidence" value="ECO:0000318"/>
    <property type="project" value="GO_Central"/>
</dbReference>
<evidence type="ECO:0000256" key="4">
    <source>
        <dbReference type="ARBA" id="ARBA00023235"/>
    </source>
</evidence>
<evidence type="ECO:0000256" key="5">
    <source>
        <dbReference type="PIRSR" id="PIRSR016020-1"/>
    </source>
</evidence>
<evidence type="ECO:0000256" key="3">
    <source>
        <dbReference type="ARBA" id="ARBA00012083"/>
    </source>
</evidence>
<feature type="active site" evidence="5">
    <location>
        <position position="244"/>
    </location>
</feature>
<dbReference type="PANTHER" id="PTHR11122">
    <property type="entry name" value="APOSPORY-ASSOCIATED PROTEIN C-RELATED"/>
    <property type="match status" value="1"/>
</dbReference>
<dbReference type="CDD" id="cd09020">
    <property type="entry name" value="D-hex-6-P-epi_like"/>
    <property type="match status" value="1"/>
</dbReference>
<dbReference type="SUPFAM" id="SSF74650">
    <property type="entry name" value="Galactose mutarotase-like"/>
    <property type="match status" value="1"/>
</dbReference>
<dbReference type="EMBL" id="KI630456">
    <property type="protein sequence ID" value="EYU39141.1"/>
    <property type="molecule type" value="Genomic_DNA"/>
</dbReference>
<dbReference type="AlphaFoldDB" id="A0A022RG14"/>
<feature type="active site" evidence="5">
    <location>
        <position position="139"/>
    </location>
</feature>
<proteinExistence type="inferred from homology"/>
<dbReference type="PIRSF" id="PIRSF016020">
    <property type="entry name" value="PHexose_mutarotase"/>
    <property type="match status" value="1"/>
</dbReference>
<dbReference type="GO" id="GO:0005975">
    <property type="term" value="P:carbohydrate metabolic process"/>
    <property type="evidence" value="ECO:0007669"/>
    <property type="project" value="InterPro"/>
</dbReference>
<evidence type="ECO:0000256" key="1">
    <source>
        <dbReference type="ARBA" id="ARBA00001096"/>
    </source>
</evidence>
<dbReference type="GO" id="GO:0030246">
    <property type="term" value="F:carbohydrate binding"/>
    <property type="evidence" value="ECO:0007669"/>
    <property type="project" value="InterPro"/>
</dbReference>
<accession>A0A022RG14</accession>
<dbReference type="Proteomes" id="UP000030748">
    <property type="component" value="Unassembled WGS sequence"/>
</dbReference>
<comment type="similarity">
    <text evidence="2">Belongs to the glucose-6-phosphate 1-epimerase family.</text>
</comment>
<evidence type="ECO:0000313" key="7">
    <source>
        <dbReference type="Proteomes" id="UP000030748"/>
    </source>
</evidence>
<dbReference type="Gene3D" id="2.70.98.10">
    <property type="match status" value="1"/>
</dbReference>
<gene>
    <name evidence="6" type="ORF">MIMGU_mgv1a018341mg</name>
</gene>
<dbReference type="Pfam" id="PF01263">
    <property type="entry name" value="Aldose_epim"/>
    <property type="match status" value="1"/>
</dbReference>
<dbReference type="InterPro" id="IPR008183">
    <property type="entry name" value="Aldose_1/G6P_1-epimerase"/>
</dbReference>
<dbReference type="eggNOG" id="KOG1594">
    <property type="taxonomic scope" value="Eukaryota"/>
</dbReference>
<dbReference type="STRING" id="4155.A0A022RG14"/>
<protein>
    <recommendedName>
        <fullName evidence="3">glucose-6-phosphate 1-epimerase</fullName>
        <ecNumber evidence="3">5.1.3.15</ecNumber>
    </recommendedName>
</protein>
<feature type="non-terminal residue" evidence="6">
    <location>
        <position position="1"/>
    </location>
</feature>
<organism evidence="6 7">
    <name type="scientific">Erythranthe guttata</name>
    <name type="common">Yellow monkey flower</name>
    <name type="synonym">Mimulus guttatus</name>
    <dbReference type="NCBI Taxonomy" id="4155"/>
    <lineage>
        <taxon>Eukaryota</taxon>
        <taxon>Viridiplantae</taxon>
        <taxon>Streptophyta</taxon>
        <taxon>Embryophyta</taxon>
        <taxon>Tracheophyta</taxon>
        <taxon>Spermatophyta</taxon>
        <taxon>Magnoliopsida</taxon>
        <taxon>eudicotyledons</taxon>
        <taxon>Gunneridae</taxon>
        <taxon>Pentapetalae</taxon>
        <taxon>asterids</taxon>
        <taxon>lamiids</taxon>
        <taxon>Lamiales</taxon>
        <taxon>Phrymaceae</taxon>
        <taxon>Erythranthe</taxon>
    </lineage>
</organism>
<keyword evidence="7" id="KW-1185">Reference proteome</keyword>
<keyword evidence="4" id="KW-0413">Isomerase</keyword>
<dbReference type="InterPro" id="IPR025532">
    <property type="entry name" value="G6P_1-epimerase"/>
</dbReference>
<sequence>IQLLGAQVISWENERQEELLFLTGETDYRLQHPVRGGIPICFPTFYDNYDVDDYGFARTRMWRTEDLMDDAAFPAPPRDHAFVDFILDNMPDNFPDWPNHRFELRLRVILGPTGDLTMISRVKNVNTDGNPFTFKFAYHTYFSVSDIMATQVEGLETVDYVDYLNDHERFTEGPNPITFENEVDKVYLNTPDVITVRDRERRRTYTIHKDANLPEIVVWNPWDLEARRMSDFGDIEYREMVCVEAAAVESEITLNPDQEWTGTQRLSVEQF</sequence>
<reference evidence="6 7" key="1">
    <citation type="journal article" date="2013" name="Proc. Natl. Acad. Sci. U.S.A.">
        <title>Fine-scale variation in meiotic recombination in Mimulus inferred from population shotgun sequencing.</title>
        <authorList>
            <person name="Hellsten U."/>
            <person name="Wright K.M."/>
            <person name="Jenkins J."/>
            <person name="Shu S."/>
            <person name="Yuan Y."/>
            <person name="Wessler S.R."/>
            <person name="Schmutz J."/>
            <person name="Willis J.H."/>
            <person name="Rokhsar D.S."/>
        </authorList>
    </citation>
    <scope>NUCLEOTIDE SEQUENCE [LARGE SCALE GENOMIC DNA]</scope>
    <source>
        <strain evidence="7">cv. DUN x IM62</strain>
    </source>
</reference>
<dbReference type="EC" id="5.1.3.15" evidence="3"/>
<dbReference type="GO" id="GO:0047938">
    <property type="term" value="F:glucose-6-phosphate 1-epimerase activity"/>
    <property type="evidence" value="ECO:0000318"/>
    <property type="project" value="GO_Central"/>
</dbReference>
<comment type="catalytic activity">
    <reaction evidence="1">
        <text>alpha-D-glucose 6-phosphate = beta-D-glucose 6-phosphate</text>
        <dbReference type="Rhea" id="RHEA:16249"/>
        <dbReference type="ChEBI" id="CHEBI:58225"/>
        <dbReference type="ChEBI" id="CHEBI:58247"/>
        <dbReference type="EC" id="5.1.3.15"/>
    </reaction>
</comment>
<evidence type="ECO:0000256" key="2">
    <source>
        <dbReference type="ARBA" id="ARBA00005866"/>
    </source>
</evidence>